<dbReference type="Proteomes" id="UP000887580">
    <property type="component" value="Unplaced"/>
</dbReference>
<proteinExistence type="predicted"/>
<accession>A0AC35GS80</accession>
<sequence length="111" mass="13369">MRSCRTFIRLTKYYKQRHFTIADYVFENDKLDDKLVKAEEERDHLKLMNKKLTDSLSEAERKIKKELTKLAKSEIDSQIYFMKQEYKDIMNTLERLEAEVELTGTIKDLLE</sequence>
<name>A0AC35GS80_9BILA</name>
<organism evidence="1 2">
    <name type="scientific">Panagrolaimus sp. PS1159</name>
    <dbReference type="NCBI Taxonomy" id="55785"/>
    <lineage>
        <taxon>Eukaryota</taxon>
        <taxon>Metazoa</taxon>
        <taxon>Ecdysozoa</taxon>
        <taxon>Nematoda</taxon>
        <taxon>Chromadorea</taxon>
        <taxon>Rhabditida</taxon>
        <taxon>Tylenchina</taxon>
        <taxon>Panagrolaimomorpha</taxon>
        <taxon>Panagrolaimoidea</taxon>
        <taxon>Panagrolaimidae</taxon>
        <taxon>Panagrolaimus</taxon>
    </lineage>
</organism>
<evidence type="ECO:0000313" key="2">
    <source>
        <dbReference type="WBParaSite" id="PS1159_v2.g8011.t1"/>
    </source>
</evidence>
<dbReference type="WBParaSite" id="PS1159_v2.g8011.t1">
    <property type="protein sequence ID" value="PS1159_v2.g8011.t1"/>
    <property type="gene ID" value="PS1159_v2.g8011"/>
</dbReference>
<evidence type="ECO:0000313" key="1">
    <source>
        <dbReference type="Proteomes" id="UP000887580"/>
    </source>
</evidence>
<protein>
    <submittedName>
        <fullName evidence="2">Uncharacterized protein</fullName>
    </submittedName>
</protein>
<reference evidence="2" key="1">
    <citation type="submission" date="2022-11" db="UniProtKB">
        <authorList>
            <consortium name="WormBaseParasite"/>
        </authorList>
    </citation>
    <scope>IDENTIFICATION</scope>
</reference>